<evidence type="ECO:0000313" key="2">
    <source>
        <dbReference type="Proteomes" id="UP000604825"/>
    </source>
</evidence>
<dbReference type="PANTHER" id="PTHR11764">
    <property type="entry name" value="TERPENE CYCLASE/MUTASE FAMILY MEMBER"/>
    <property type="match status" value="1"/>
</dbReference>
<dbReference type="Proteomes" id="UP000604825">
    <property type="component" value="Unassembled WGS sequence"/>
</dbReference>
<comment type="caution">
    <text evidence="1">The sequence shown here is derived from an EMBL/GenBank/DDBJ whole genome shotgun (WGS) entry which is preliminary data.</text>
</comment>
<dbReference type="GO" id="GO:0016104">
    <property type="term" value="P:triterpenoid biosynthetic process"/>
    <property type="evidence" value="ECO:0007669"/>
    <property type="project" value="InterPro"/>
</dbReference>
<dbReference type="GO" id="GO:0005811">
    <property type="term" value="C:lipid droplet"/>
    <property type="evidence" value="ECO:0007669"/>
    <property type="project" value="InterPro"/>
</dbReference>
<reference evidence="1" key="1">
    <citation type="submission" date="2020-10" db="EMBL/GenBank/DDBJ databases">
        <authorList>
            <person name="Han B."/>
            <person name="Lu T."/>
            <person name="Zhao Q."/>
            <person name="Huang X."/>
            <person name="Zhao Y."/>
        </authorList>
    </citation>
    <scope>NUCLEOTIDE SEQUENCE</scope>
</reference>
<name>A0A811Q2Z1_9POAL</name>
<dbReference type="AlphaFoldDB" id="A0A811Q2Z1"/>
<proteinExistence type="predicted"/>
<gene>
    <name evidence="1" type="ORF">NCGR_LOCUS37041</name>
</gene>
<dbReference type="EMBL" id="CAJGYO010000009">
    <property type="protein sequence ID" value="CAD6253416.1"/>
    <property type="molecule type" value="Genomic_DNA"/>
</dbReference>
<dbReference type="InterPro" id="IPR008930">
    <property type="entry name" value="Terpenoid_cyclase/PrenylTrfase"/>
</dbReference>
<evidence type="ECO:0000313" key="1">
    <source>
        <dbReference type="EMBL" id="CAD6253416.1"/>
    </source>
</evidence>
<keyword evidence="2" id="KW-1185">Reference proteome</keyword>
<sequence>MWRLKIGEGGGPWLRSANKFIGRQVWEFDPDAGSQDELAEIERLRKEFTENCYQKKVAQDLLLRMQYAKQNNLQVDVPVIKLAHSAEVTEETILASMSNYVYLNHIKDAQLHKHHRRRLGISNHSRSCKPVVFALYVTGSLNTVLSTEHRYEICRYIYNHQA</sequence>
<dbReference type="SUPFAM" id="SSF48239">
    <property type="entry name" value="Terpenoid cyclases/Protein prenyltransferases"/>
    <property type="match status" value="1"/>
</dbReference>
<accession>A0A811Q2Z1</accession>
<protein>
    <submittedName>
        <fullName evidence="1">Uncharacterized protein</fullName>
    </submittedName>
</protein>
<dbReference type="OrthoDB" id="685449at2759"/>
<dbReference type="PANTHER" id="PTHR11764:SF45">
    <property type="entry name" value="TERPENE CYCLASE_MUTASE FAMILY MEMBER"/>
    <property type="match status" value="1"/>
</dbReference>
<organism evidence="1 2">
    <name type="scientific">Miscanthus lutarioriparius</name>
    <dbReference type="NCBI Taxonomy" id="422564"/>
    <lineage>
        <taxon>Eukaryota</taxon>
        <taxon>Viridiplantae</taxon>
        <taxon>Streptophyta</taxon>
        <taxon>Embryophyta</taxon>
        <taxon>Tracheophyta</taxon>
        <taxon>Spermatophyta</taxon>
        <taxon>Magnoliopsida</taxon>
        <taxon>Liliopsida</taxon>
        <taxon>Poales</taxon>
        <taxon>Poaceae</taxon>
        <taxon>PACMAD clade</taxon>
        <taxon>Panicoideae</taxon>
        <taxon>Andropogonodae</taxon>
        <taxon>Andropogoneae</taxon>
        <taxon>Saccharinae</taxon>
        <taxon>Miscanthus</taxon>
    </lineage>
</organism>
<dbReference type="GO" id="GO:0016866">
    <property type="term" value="F:intramolecular transferase activity"/>
    <property type="evidence" value="ECO:0007669"/>
    <property type="project" value="InterPro"/>
</dbReference>
<dbReference type="InterPro" id="IPR018333">
    <property type="entry name" value="Squalene_cyclase"/>
</dbReference>